<gene>
    <name evidence="1" type="ORF">RV15_GL000661</name>
</gene>
<reference evidence="1 2" key="1">
    <citation type="submission" date="2014-12" db="EMBL/GenBank/DDBJ databases">
        <title>Draft genome sequences of 29 type strains of Enterococci.</title>
        <authorList>
            <person name="Zhong Z."/>
            <person name="Sun Z."/>
            <person name="Liu W."/>
            <person name="Zhang W."/>
            <person name="Zhang H."/>
        </authorList>
    </citation>
    <scope>NUCLEOTIDE SEQUENCE [LARGE SCALE GENOMIC DNA]</scope>
    <source>
        <strain evidence="1 2">DSM 22801</strain>
    </source>
</reference>
<dbReference type="Proteomes" id="UP000183039">
    <property type="component" value="Unassembled WGS sequence"/>
</dbReference>
<dbReference type="EMBL" id="JXLC01000014">
    <property type="protein sequence ID" value="OJG91384.1"/>
    <property type="molecule type" value="Genomic_DNA"/>
</dbReference>
<name>A0AA91GGX9_9ENTE</name>
<evidence type="ECO:0000313" key="1">
    <source>
        <dbReference type="EMBL" id="OJG91384.1"/>
    </source>
</evidence>
<comment type="caution">
    <text evidence="1">The sequence shown here is derived from an EMBL/GenBank/DDBJ whole genome shotgun (WGS) entry which is preliminary data.</text>
</comment>
<proteinExistence type="predicted"/>
<organism evidence="1 2">
    <name type="scientific">Enterococcus silesiacus</name>
    <dbReference type="NCBI Taxonomy" id="332949"/>
    <lineage>
        <taxon>Bacteria</taxon>
        <taxon>Bacillati</taxon>
        <taxon>Bacillota</taxon>
        <taxon>Bacilli</taxon>
        <taxon>Lactobacillales</taxon>
        <taxon>Enterococcaceae</taxon>
        <taxon>Enterococcus</taxon>
    </lineage>
</organism>
<sequence length="37" mass="3872">MVGAGLHHHLHHHQVAVTLQDVAIAAALQDVAVGNLK</sequence>
<protein>
    <submittedName>
        <fullName evidence="1">Uncharacterized protein</fullName>
    </submittedName>
</protein>
<evidence type="ECO:0000313" key="2">
    <source>
        <dbReference type="Proteomes" id="UP000183039"/>
    </source>
</evidence>
<dbReference type="AlphaFoldDB" id="A0AA91GGX9"/>
<accession>A0AA91GGX9</accession>